<keyword evidence="3" id="KW-1185">Reference proteome</keyword>
<evidence type="ECO:0000313" key="2">
    <source>
        <dbReference type="EMBL" id="SFL36540.1"/>
    </source>
</evidence>
<dbReference type="STRING" id="29563.SAMN02983006_00964"/>
<sequence length="161" mass="17018">MKSKAILFILLVSLLLSPAVSAQDTVSSASVAVDQDSLVKAMGPEGSWIIIIQQDLTVDQDLVLAGEFKNRGEVAREVALYTSAEDHSPKARFTLTAPKLTIKSPNATLAAGTFIGDIYVEAEGFSLEKGFTVDGNIHFANNAAKESFTAGDNVTITGSID</sequence>
<protein>
    <recommendedName>
        <fullName evidence="4">Polymer-forming protein</fullName>
    </recommendedName>
</protein>
<dbReference type="OrthoDB" id="2111555at2"/>
<dbReference type="AlphaFoldDB" id="A0A1I4H414"/>
<dbReference type="RefSeq" id="WP_089860521.1">
    <property type="nucleotide sequence ID" value="NZ_FOTI01000009.1"/>
</dbReference>
<evidence type="ECO:0000256" key="1">
    <source>
        <dbReference type="SAM" id="SignalP"/>
    </source>
</evidence>
<organism evidence="2 3">
    <name type="scientific">Halanaerobium salsuginis</name>
    <dbReference type="NCBI Taxonomy" id="29563"/>
    <lineage>
        <taxon>Bacteria</taxon>
        <taxon>Bacillati</taxon>
        <taxon>Bacillota</taxon>
        <taxon>Clostridia</taxon>
        <taxon>Halanaerobiales</taxon>
        <taxon>Halanaerobiaceae</taxon>
        <taxon>Halanaerobium</taxon>
    </lineage>
</organism>
<dbReference type="EMBL" id="FOTI01000009">
    <property type="protein sequence ID" value="SFL36540.1"/>
    <property type="molecule type" value="Genomic_DNA"/>
</dbReference>
<name>A0A1I4H414_9FIRM</name>
<evidence type="ECO:0000313" key="3">
    <source>
        <dbReference type="Proteomes" id="UP000199006"/>
    </source>
</evidence>
<keyword evidence="1" id="KW-0732">Signal</keyword>
<feature type="signal peptide" evidence="1">
    <location>
        <begin position="1"/>
        <end position="22"/>
    </location>
</feature>
<proteinExistence type="predicted"/>
<accession>A0A1I4H414</accession>
<evidence type="ECO:0008006" key="4">
    <source>
        <dbReference type="Google" id="ProtNLM"/>
    </source>
</evidence>
<reference evidence="2 3" key="1">
    <citation type="submission" date="2016-10" db="EMBL/GenBank/DDBJ databases">
        <authorList>
            <person name="de Groot N.N."/>
        </authorList>
    </citation>
    <scope>NUCLEOTIDE SEQUENCE [LARGE SCALE GENOMIC DNA]</scope>
    <source>
        <strain evidence="2 3">ATCC 51327</strain>
    </source>
</reference>
<feature type="chain" id="PRO_5011704947" description="Polymer-forming protein" evidence="1">
    <location>
        <begin position="23"/>
        <end position="161"/>
    </location>
</feature>
<dbReference type="Proteomes" id="UP000199006">
    <property type="component" value="Unassembled WGS sequence"/>
</dbReference>
<gene>
    <name evidence="2" type="ORF">SAMN02983006_00964</name>
</gene>